<evidence type="ECO:0000313" key="7">
    <source>
        <dbReference type="EMBL" id="MFD2068486.1"/>
    </source>
</evidence>
<keyword evidence="8" id="KW-1185">Reference proteome</keyword>
<dbReference type="InterPro" id="IPR045800">
    <property type="entry name" value="HMBD"/>
</dbReference>
<dbReference type="PROSITE" id="PS51257">
    <property type="entry name" value="PROKAR_LIPOPROTEIN"/>
    <property type="match status" value="1"/>
</dbReference>
<dbReference type="Pfam" id="PF25869">
    <property type="entry name" value="3HB_CusB"/>
    <property type="match status" value="1"/>
</dbReference>
<keyword evidence="1" id="KW-0813">Transport</keyword>
<dbReference type="EMBL" id="JBHUHV010000053">
    <property type="protein sequence ID" value="MFD2068486.1"/>
    <property type="molecule type" value="Genomic_DNA"/>
</dbReference>
<dbReference type="Gene3D" id="2.40.30.170">
    <property type="match status" value="1"/>
</dbReference>
<dbReference type="Proteomes" id="UP001597369">
    <property type="component" value="Unassembled WGS sequence"/>
</dbReference>
<dbReference type="Gene3D" id="6.10.140.730">
    <property type="match status" value="1"/>
</dbReference>
<name>A0ABW4X1K0_9BACT</name>
<dbReference type="Pfam" id="PF25975">
    <property type="entry name" value="CzcB_C"/>
    <property type="match status" value="1"/>
</dbReference>
<evidence type="ECO:0000259" key="3">
    <source>
        <dbReference type="Pfam" id="PF19335"/>
    </source>
</evidence>
<dbReference type="Pfam" id="PF19335">
    <property type="entry name" value="HMBD"/>
    <property type="match status" value="1"/>
</dbReference>
<proteinExistence type="predicted"/>
<dbReference type="Pfam" id="PF25954">
    <property type="entry name" value="Beta-barrel_RND_2"/>
    <property type="match status" value="1"/>
</dbReference>
<keyword evidence="2" id="KW-0732">Signal</keyword>
<feature type="chain" id="PRO_5045379647" evidence="2">
    <location>
        <begin position="20"/>
        <end position="441"/>
    </location>
</feature>
<sequence>MKRYIYILSALLFLLVAAACNEQSHKHAEEEKTTYTCPMHPQVVQQEPGSCPICGMDLVEQIAKGESIEVTDDLAFLLQPTNSTVVSSIATVTPEYKAVQATMEMEGVITYDPNRVNTVPAKIAGRVEQLFVQYNYQPISKGQKLMEIYSPELVTAQQELLYLQQSAPEDKQLVEAARQKLRLLGATDIQINHLIRTGKASYTFAVYSPYSGYAVGLSATVPGKTPGMTNNAMVTGGGSAMNSSGGGNSMSKQATRTSSVIATTEQDIELREGMYVSTGQPLLRVVNTDQLWAEFSTPAAGISALSEGTPVIITFPQLPNDSLKAQVDFIQPFYQGGENFATVRVYLPGQQKLARVGQLITAHATYTPPPALWIPRAAVLDIGTRSVAFKKVNGAFQPIAVTVGTKQGDQIQITEGLQATDAIASNAQFLVDSESFIKVNE</sequence>
<dbReference type="InterPro" id="IPR058792">
    <property type="entry name" value="Beta-barrel_RND_2"/>
</dbReference>
<accession>A0ABW4X1K0</accession>
<dbReference type="InterPro" id="IPR058649">
    <property type="entry name" value="CzcB_C"/>
</dbReference>
<evidence type="ECO:0000256" key="1">
    <source>
        <dbReference type="ARBA" id="ARBA00022448"/>
    </source>
</evidence>
<feature type="domain" description="CzcB-like C-terminal circularly permuted SH3-like" evidence="6">
    <location>
        <begin position="374"/>
        <end position="430"/>
    </location>
</feature>
<protein>
    <submittedName>
        <fullName evidence="7">Efflux RND transporter periplasmic adaptor subunit</fullName>
    </submittedName>
</protein>
<dbReference type="InterPro" id="IPR051909">
    <property type="entry name" value="MFP_Cation_Efflux"/>
</dbReference>
<dbReference type="PANTHER" id="PTHR30097">
    <property type="entry name" value="CATION EFFLUX SYSTEM PROTEIN CUSB"/>
    <property type="match status" value="1"/>
</dbReference>
<feature type="domain" description="CusB-like beta-barrel" evidence="5">
    <location>
        <begin position="290"/>
        <end position="363"/>
    </location>
</feature>
<dbReference type="Gene3D" id="2.40.420.20">
    <property type="match status" value="1"/>
</dbReference>
<dbReference type="InterPro" id="IPR058791">
    <property type="entry name" value="3HB_CusB"/>
</dbReference>
<feature type="signal peptide" evidence="2">
    <location>
        <begin position="1"/>
        <end position="19"/>
    </location>
</feature>
<comment type="caution">
    <text evidence="7">The sequence shown here is derived from an EMBL/GenBank/DDBJ whole genome shotgun (WGS) entry which is preliminary data.</text>
</comment>
<gene>
    <name evidence="7" type="ORF">ACFSKU_16465</name>
</gene>
<feature type="domain" description="Heavy metal binding" evidence="3">
    <location>
        <begin position="35"/>
        <end position="60"/>
    </location>
</feature>
<evidence type="ECO:0000313" key="8">
    <source>
        <dbReference type="Proteomes" id="UP001597369"/>
    </source>
</evidence>
<evidence type="ECO:0000259" key="6">
    <source>
        <dbReference type="Pfam" id="PF25975"/>
    </source>
</evidence>
<evidence type="ECO:0000256" key="2">
    <source>
        <dbReference type="SAM" id="SignalP"/>
    </source>
</evidence>
<dbReference type="PANTHER" id="PTHR30097:SF15">
    <property type="entry name" value="CATION EFFLUX SYSTEM PROTEIN CUSB"/>
    <property type="match status" value="1"/>
</dbReference>
<feature type="domain" description="CusB-like three alpha-helical bundle" evidence="4">
    <location>
        <begin position="152"/>
        <end position="201"/>
    </location>
</feature>
<evidence type="ECO:0000259" key="4">
    <source>
        <dbReference type="Pfam" id="PF25869"/>
    </source>
</evidence>
<reference evidence="8" key="1">
    <citation type="journal article" date="2019" name="Int. J. Syst. Evol. Microbiol.">
        <title>The Global Catalogue of Microorganisms (GCM) 10K type strain sequencing project: providing services to taxonomists for standard genome sequencing and annotation.</title>
        <authorList>
            <consortium name="The Broad Institute Genomics Platform"/>
            <consortium name="The Broad Institute Genome Sequencing Center for Infectious Disease"/>
            <person name="Wu L."/>
            <person name="Ma J."/>
        </authorList>
    </citation>
    <scope>NUCLEOTIDE SEQUENCE [LARGE SCALE GENOMIC DNA]</scope>
    <source>
        <strain evidence="8">JCM 16545</strain>
    </source>
</reference>
<evidence type="ECO:0000259" key="5">
    <source>
        <dbReference type="Pfam" id="PF25954"/>
    </source>
</evidence>
<dbReference type="RefSeq" id="WP_229959568.1">
    <property type="nucleotide sequence ID" value="NZ_JAJJWI010000005.1"/>
</dbReference>
<organism evidence="7 8">
    <name type="scientific">Pontibacter silvestris</name>
    <dbReference type="NCBI Taxonomy" id="2305183"/>
    <lineage>
        <taxon>Bacteria</taxon>
        <taxon>Pseudomonadati</taxon>
        <taxon>Bacteroidota</taxon>
        <taxon>Cytophagia</taxon>
        <taxon>Cytophagales</taxon>
        <taxon>Hymenobacteraceae</taxon>
        <taxon>Pontibacter</taxon>
    </lineage>
</organism>